<evidence type="ECO:0000313" key="2">
    <source>
        <dbReference type="Proteomes" id="UP001244011"/>
    </source>
</evidence>
<dbReference type="PANTHER" id="PTHR21310:SF15">
    <property type="entry name" value="AMINOGLYCOSIDE PHOSPHOTRANSFERASE DOMAIN-CONTAINING PROTEIN"/>
    <property type="match status" value="1"/>
</dbReference>
<gene>
    <name evidence="1" type="ORF">QBC33DRAFT_617018</name>
</gene>
<dbReference type="RefSeq" id="XP_060286826.1">
    <property type="nucleotide sequence ID" value="XM_060432673.1"/>
</dbReference>
<organism evidence="1 2">
    <name type="scientific">Phialemonium atrogriseum</name>
    <dbReference type="NCBI Taxonomy" id="1093897"/>
    <lineage>
        <taxon>Eukaryota</taxon>
        <taxon>Fungi</taxon>
        <taxon>Dikarya</taxon>
        <taxon>Ascomycota</taxon>
        <taxon>Pezizomycotina</taxon>
        <taxon>Sordariomycetes</taxon>
        <taxon>Sordariomycetidae</taxon>
        <taxon>Cephalothecales</taxon>
        <taxon>Cephalothecaceae</taxon>
        <taxon>Phialemonium</taxon>
    </lineage>
</organism>
<dbReference type="InterPro" id="IPR051678">
    <property type="entry name" value="AGP_Transferase"/>
</dbReference>
<reference evidence="1" key="1">
    <citation type="submission" date="2023-06" db="EMBL/GenBank/DDBJ databases">
        <title>Genome-scale phylogeny and comparative genomics of the fungal order Sordariales.</title>
        <authorList>
            <consortium name="Lawrence Berkeley National Laboratory"/>
            <person name="Hensen N."/>
            <person name="Bonometti L."/>
            <person name="Westerberg I."/>
            <person name="Brannstrom I.O."/>
            <person name="Guillou S."/>
            <person name="Cros-Aarteil S."/>
            <person name="Calhoun S."/>
            <person name="Haridas S."/>
            <person name="Kuo A."/>
            <person name="Mondo S."/>
            <person name="Pangilinan J."/>
            <person name="Riley R."/>
            <person name="Labutti K."/>
            <person name="Andreopoulos B."/>
            <person name="Lipzen A."/>
            <person name="Chen C."/>
            <person name="Yanf M."/>
            <person name="Daum C."/>
            <person name="Ng V."/>
            <person name="Clum A."/>
            <person name="Steindorff A."/>
            <person name="Ohm R."/>
            <person name="Martin F."/>
            <person name="Silar P."/>
            <person name="Natvig D."/>
            <person name="Lalanne C."/>
            <person name="Gautier V."/>
            <person name="Ament-Velasquez S.L."/>
            <person name="Kruys A."/>
            <person name="Hutchinson M.I."/>
            <person name="Powell A.J."/>
            <person name="Barry K."/>
            <person name="Miller A.N."/>
            <person name="Grigoriev I.V."/>
            <person name="Debuchy R."/>
            <person name="Gladieux P."/>
            <person name="Thoren M.H."/>
            <person name="Johannesson H."/>
        </authorList>
    </citation>
    <scope>NUCLEOTIDE SEQUENCE</scope>
    <source>
        <strain evidence="1">8032-3</strain>
    </source>
</reference>
<proteinExistence type="predicted"/>
<name>A0AAJ0C7W2_9PEZI</name>
<dbReference type="InterPro" id="IPR011009">
    <property type="entry name" value="Kinase-like_dom_sf"/>
</dbReference>
<comment type="caution">
    <text evidence="1">The sequence shown here is derived from an EMBL/GenBank/DDBJ whole genome shotgun (WGS) entry which is preliminary data.</text>
</comment>
<evidence type="ECO:0000313" key="1">
    <source>
        <dbReference type="EMBL" id="KAK1770613.1"/>
    </source>
</evidence>
<dbReference type="AlphaFoldDB" id="A0AAJ0C7W2"/>
<evidence type="ECO:0008006" key="3">
    <source>
        <dbReference type="Google" id="ProtNLM"/>
    </source>
</evidence>
<dbReference type="SUPFAM" id="SSF56112">
    <property type="entry name" value="Protein kinase-like (PK-like)"/>
    <property type="match status" value="1"/>
</dbReference>
<dbReference type="PANTHER" id="PTHR21310">
    <property type="entry name" value="AMINOGLYCOSIDE PHOSPHOTRANSFERASE-RELATED-RELATED"/>
    <property type="match status" value="1"/>
</dbReference>
<protein>
    <recommendedName>
        <fullName evidence="3">Aminoglycoside phosphotransferase domain-containing protein</fullName>
    </recommendedName>
</protein>
<dbReference type="GeneID" id="85315860"/>
<sequence>MAKVTEAGQRRYCEVEGDYFIKGILPVGRVDLIYPAQWPAERIENEHTALDLVREKTNIPVPRALERGFDGEFGHCLKLEWADGIDLGNIVDGRDVGAACLMTPGQDGHASSGRCEQCRAVAMANADLFVREVVYPALEGLSSRQTGLNGIRWPVKTSDEVAGAARLFVLCHGDLSYHNMRVDPATLEVKWLLDWEFAGFLPEEFLRIFSLTRADYGRLFENDERKQRLVGLLE</sequence>
<dbReference type="EMBL" id="MU839000">
    <property type="protein sequence ID" value="KAK1770613.1"/>
    <property type="molecule type" value="Genomic_DNA"/>
</dbReference>
<keyword evidence="2" id="KW-1185">Reference proteome</keyword>
<dbReference type="Proteomes" id="UP001244011">
    <property type="component" value="Unassembled WGS sequence"/>
</dbReference>
<accession>A0AAJ0C7W2</accession>
<dbReference type="Gene3D" id="3.90.1200.10">
    <property type="match status" value="1"/>
</dbReference>